<dbReference type="OrthoDB" id="10605607at2759"/>
<protein>
    <submittedName>
        <fullName evidence="1">Uncharacterized protein</fullName>
    </submittedName>
</protein>
<dbReference type="EMBL" id="KZ613947">
    <property type="protein sequence ID" value="PMD38730.1"/>
    <property type="molecule type" value="Genomic_DNA"/>
</dbReference>
<keyword evidence="2" id="KW-1185">Reference proteome</keyword>
<proteinExistence type="predicted"/>
<reference evidence="1 2" key="1">
    <citation type="submission" date="2016-04" db="EMBL/GenBank/DDBJ databases">
        <title>A degradative enzymes factory behind the ericoid mycorrhizal symbiosis.</title>
        <authorList>
            <consortium name="DOE Joint Genome Institute"/>
            <person name="Martino E."/>
            <person name="Morin E."/>
            <person name="Grelet G."/>
            <person name="Kuo A."/>
            <person name="Kohler A."/>
            <person name="Daghino S."/>
            <person name="Barry K."/>
            <person name="Choi C."/>
            <person name="Cichocki N."/>
            <person name="Clum A."/>
            <person name="Copeland A."/>
            <person name="Hainaut M."/>
            <person name="Haridas S."/>
            <person name="Labutti K."/>
            <person name="Lindquist E."/>
            <person name="Lipzen A."/>
            <person name="Khouja H.-R."/>
            <person name="Murat C."/>
            <person name="Ohm R."/>
            <person name="Olson A."/>
            <person name="Spatafora J."/>
            <person name="Veneault-Fourrey C."/>
            <person name="Henrissat B."/>
            <person name="Grigoriev I."/>
            <person name="Martin F."/>
            <person name="Perotto S."/>
        </authorList>
    </citation>
    <scope>NUCLEOTIDE SEQUENCE [LARGE SCALE GENOMIC DNA]</scope>
    <source>
        <strain evidence="1 2">F</strain>
    </source>
</reference>
<evidence type="ECO:0000313" key="2">
    <source>
        <dbReference type="Proteomes" id="UP000235786"/>
    </source>
</evidence>
<accession>A0A2J6RJP8</accession>
<name>A0A2J6RJP8_HYAVF</name>
<organism evidence="1 2">
    <name type="scientific">Hyaloscypha variabilis (strain UAMH 11265 / GT02V1 / F)</name>
    <name type="common">Meliniomyces variabilis</name>
    <dbReference type="NCBI Taxonomy" id="1149755"/>
    <lineage>
        <taxon>Eukaryota</taxon>
        <taxon>Fungi</taxon>
        <taxon>Dikarya</taxon>
        <taxon>Ascomycota</taxon>
        <taxon>Pezizomycotina</taxon>
        <taxon>Leotiomycetes</taxon>
        <taxon>Helotiales</taxon>
        <taxon>Hyaloscyphaceae</taxon>
        <taxon>Hyaloscypha</taxon>
        <taxon>Hyaloscypha variabilis</taxon>
    </lineage>
</organism>
<gene>
    <name evidence="1" type="ORF">L207DRAFT_513221</name>
</gene>
<sequence>MRNGEKFVPMDRDKLTELFGSRLSPPGTLEQKNDIENDKLRTEKLIVAGKKRKQDEFLEKKEIGEFVTADGVRKKVRGILLKTGSALERERLWDSKPRRVTFSEEVRIHCDEQD</sequence>
<evidence type="ECO:0000313" key="1">
    <source>
        <dbReference type="EMBL" id="PMD38730.1"/>
    </source>
</evidence>
<dbReference type="AlphaFoldDB" id="A0A2J6RJP8"/>
<dbReference type="Proteomes" id="UP000235786">
    <property type="component" value="Unassembled WGS sequence"/>
</dbReference>